<evidence type="ECO:0000313" key="3">
    <source>
        <dbReference type="Proteomes" id="UP001434337"/>
    </source>
</evidence>
<evidence type="ECO:0000256" key="1">
    <source>
        <dbReference type="SAM" id="Phobius"/>
    </source>
</evidence>
<protein>
    <recommendedName>
        <fullName evidence="4">Conjugal transfer protein</fullName>
    </recommendedName>
</protein>
<evidence type="ECO:0000313" key="2">
    <source>
        <dbReference type="EMBL" id="WZW98507.1"/>
    </source>
</evidence>
<name>A0ABZ3C9R8_9ACTN</name>
<dbReference type="RefSeq" id="WP_342372540.1">
    <property type="nucleotide sequence ID" value="NZ_CP115965.1"/>
</dbReference>
<keyword evidence="1" id="KW-0812">Transmembrane</keyword>
<sequence>MQRERRHNPHPWTWEVPVAIACAVLLVLALGVHLGNGLAHLTSGHGWTWPATAQLFTSLPSILNTSTDAVGVRVWIIAIELSLIVSLAWAAGVSWQRWGPTRLKGVATRDQAEQLLGLTRLHKVAPVVRPDLHTTRRTRGELR</sequence>
<reference evidence="2 3" key="1">
    <citation type="journal article" date="2023" name="Environ Microbiome">
        <title>A coral-associated actinobacterium mitigates coral bleaching under heat stress.</title>
        <authorList>
            <person name="Li J."/>
            <person name="Zou Y."/>
            <person name="Li Q."/>
            <person name="Zhang J."/>
            <person name="Bourne D.G."/>
            <person name="Lyu Y."/>
            <person name="Liu C."/>
            <person name="Zhang S."/>
        </authorList>
    </citation>
    <scope>NUCLEOTIDE SEQUENCE [LARGE SCALE GENOMIC DNA]</scope>
    <source>
        <strain evidence="2 3">SCSIO 13291</strain>
    </source>
</reference>
<accession>A0ABZ3C9R8</accession>
<feature type="transmembrane region" description="Helical" evidence="1">
    <location>
        <begin position="74"/>
        <end position="95"/>
    </location>
</feature>
<organism evidence="2 3">
    <name type="scientific">Propioniciclava soli</name>
    <dbReference type="NCBI Taxonomy" id="2775081"/>
    <lineage>
        <taxon>Bacteria</taxon>
        <taxon>Bacillati</taxon>
        <taxon>Actinomycetota</taxon>
        <taxon>Actinomycetes</taxon>
        <taxon>Propionibacteriales</taxon>
        <taxon>Propionibacteriaceae</taxon>
        <taxon>Propioniciclava</taxon>
    </lineage>
</organism>
<keyword evidence="1" id="KW-0472">Membrane</keyword>
<feature type="transmembrane region" description="Helical" evidence="1">
    <location>
        <begin position="12"/>
        <end position="34"/>
    </location>
</feature>
<keyword evidence="1" id="KW-1133">Transmembrane helix</keyword>
<dbReference type="Proteomes" id="UP001434337">
    <property type="component" value="Chromosome"/>
</dbReference>
<proteinExistence type="predicted"/>
<gene>
    <name evidence="2" type="ORF">PCC79_16725</name>
</gene>
<keyword evidence="3" id="KW-1185">Reference proteome</keyword>
<dbReference type="EMBL" id="CP115965">
    <property type="protein sequence ID" value="WZW98507.1"/>
    <property type="molecule type" value="Genomic_DNA"/>
</dbReference>
<evidence type="ECO:0008006" key="4">
    <source>
        <dbReference type="Google" id="ProtNLM"/>
    </source>
</evidence>